<protein>
    <recommendedName>
        <fullName evidence="3">Signal recognition particle receptor subunit beta</fullName>
    </recommendedName>
</protein>
<proteinExistence type="inferred from homology"/>
<evidence type="ECO:0000256" key="3">
    <source>
        <dbReference type="ARBA" id="ARBA00020256"/>
    </source>
</evidence>
<evidence type="ECO:0000256" key="1">
    <source>
        <dbReference type="ARBA" id="ARBA00004389"/>
    </source>
</evidence>
<dbReference type="Pfam" id="PF09439">
    <property type="entry name" value="SRPRB"/>
    <property type="match status" value="1"/>
</dbReference>
<dbReference type="Proteomes" id="UP000078348">
    <property type="component" value="Unassembled WGS sequence"/>
</dbReference>
<dbReference type="InterPro" id="IPR027417">
    <property type="entry name" value="P-loop_NTPase"/>
</dbReference>
<evidence type="ECO:0000256" key="11">
    <source>
        <dbReference type="SAM" id="Phobius"/>
    </source>
</evidence>
<evidence type="ECO:0000313" key="13">
    <source>
        <dbReference type="Proteomes" id="UP000078348"/>
    </source>
</evidence>
<dbReference type="Gene3D" id="3.40.50.300">
    <property type="entry name" value="P-loop containing nucleotide triphosphate hydrolases"/>
    <property type="match status" value="1"/>
</dbReference>
<keyword evidence="7 11" id="KW-1133">Transmembrane helix</keyword>
<keyword evidence="13" id="KW-1185">Reference proteome</keyword>
<evidence type="ECO:0000256" key="6">
    <source>
        <dbReference type="ARBA" id="ARBA00022824"/>
    </source>
</evidence>
<evidence type="ECO:0000313" key="12">
    <source>
        <dbReference type="EMBL" id="OAO12644.1"/>
    </source>
</evidence>
<reference evidence="12 13" key="1">
    <citation type="submission" date="2016-05" db="EMBL/GenBank/DDBJ databases">
        <title>Nuclear genome of Blastocystis sp. subtype 1 NandII.</title>
        <authorList>
            <person name="Gentekaki E."/>
            <person name="Curtis B."/>
            <person name="Stairs C."/>
            <person name="Eme L."/>
            <person name="Herman E."/>
            <person name="Klimes V."/>
            <person name="Arias M.C."/>
            <person name="Elias M."/>
            <person name="Hilliou F."/>
            <person name="Klute M."/>
            <person name="Malik S.-B."/>
            <person name="Pightling A."/>
            <person name="Rachubinski R."/>
            <person name="Salas D."/>
            <person name="Schlacht A."/>
            <person name="Suga H."/>
            <person name="Archibald J."/>
            <person name="Ball S.G."/>
            <person name="Clark G."/>
            <person name="Dacks J."/>
            <person name="Van Der Giezen M."/>
            <person name="Tsaousis A."/>
            <person name="Roger A."/>
        </authorList>
    </citation>
    <scope>NUCLEOTIDE SEQUENCE [LARGE SCALE GENOMIC DNA]</scope>
    <source>
        <strain evidence="13">ATCC 50177 / NandII</strain>
    </source>
</reference>
<dbReference type="PRINTS" id="PR00449">
    <property type="entry name" value="RASTRNSFRMNG"/>
</dbReference>
<dbReference type="OrthoDB" id="41266at2759"/>
<evidence type="ECO:0000256" key="2">
    <source>
        <dbReference type="ARBA" id="ARBA00005619"/>
    </source>
</evidence>
<sequence length="257" mass="28609">MVTLTALIPEWFFDFYSTCITFIRRKLRVSASQASSIFNILAITGIYIVTVLLVIVFLIVWSVATRKRTKERKKVLIVGDAKSGKSSLMDMLSSSHNSQAVDDGACQMVDIAVDLNKDTELEVEHLIVTEYKQPIQEIKQSKRLSSDLRSAVCIVCLIDGSSFSPVPTATFLDAVMKDPFFAANPLPILLAVNKSDLRRCVHNSNAYELIENEVGKMSGIEGYSFKNYSPCTIYSCNVSITSESYKTIEEFVTACLQ</sequence>
<keyword evidence="9 11" id="KW-0472">Membrane</keyword>
<comment type="subcellular location">
    <subcellularLocation>
        <location evidence="1">Endoplasmic reticulum membrane</location>
        <topology evidence="1">Single-pass membrane protein</topology>
    </subcellularLocation>
</comment>
<evidence type="ECO:0000256" key="8">
    <source>
        <dbReference type="ARBA" id="ARBA00023134"/>
    </source>
</evidence>
<organism evidence="12 13">
    <name type="scientific">Blastocystis sp. subtype 1 (strain ATCC 50177 / NandII)</name>
    <dbReference type="NCBI Taxonomy" id="478820"/>
    <lineage>
        <taxon>Eukaryota</taxon>
        <taxon>Sar</taxon>
        <taxon>Stramenopiles</taxon>
        <taxon>Bigyra</taxon>
        <taxon>Opalozoa</taxon>
        <taxon>Opalinata</taxon>
        <taxon>Blastocystidae</taxon>
        <taxon>Blastocystis</taxon>
    </lineage>
</organism>
<evidence type="ECO:0000256" key="4">
    <source>
        <dbReference type="ARBA" id="ARBA00022692"/>
    </source>
</evidence>
<evidence type="ECO:0000256" key="5">
    <source>
        <dbReference type="ARBA" id="ARBA00022741"/>
    </source>
</evidence>
<comment type="similarity">
    <text evidence="2">Belongs to the SRP receptor beta subunit family.</text>
</comment>
<evidence type="ECO:0000256" key="7">
    <source>
        <dbReference type="ARBA" id="ARBA00022989"/>
    </source>
</evidence>
<keyword evidence="4 11" id="KW-0812">Transmembrane</keyword>
<evidence type="ECO:0000256" key="10">
    <source>
        <dbReference type="ARBA" id="ARBA00023170"/>
    </source>
</evidence>
<dbReference type="SUPFAM" id="SSF52540">
    <property type="entry name" value="P-loop containing nucleoside triphosphate hydrolases"/>
    <property type="match status" value="1"/>
</dbReference>
<dbReference type="InterPro" id="IPR019009">
    <property type="entry name" value="SRP_receptor_beta_su"/>
</dbReference>
<keyword evidence="6" id="KW-0256">Endoplasmic reticulum</keyword>
<keyword evidence="5" id="KW-0547">Nucleotide-binding</keyword>
<dbReference type="GO" id="GO:0005525">
    <property type="term" value="F:GTP binding"/>
    <property type="evidence" value="ECO:0007669"/>
    <property type="project" value="UniProtKB-KW"/>
</dbReference>
<dbReference type="EMBL" id="LXWW01000528">
    <property type="protein sequence ID" value="OAO12644.1"/>
    <property type="molecule type" value="Genomic_DNA"/>
</dbReference>
<accession>A0A196S9H6</accession>
<evidence type="ECO:0000256" key="9">
    <source>
        <dbReference type="ARBA" id="ARBA00023136"/>
    </source>
</evidence>
<feature type="transmembrane region" description="Helical" evidence="11">
    <location>
        <begin position="37"/>
        <end position="64"/>
    </location>
</feature>
<dbReference type="AlphaFoldDB" id="A0A196S9H6"/>
<comment type="caution">
    <text evidence="12">The sequence shown here is derived from an EMBL/GenBank/DDBJ whole genome shotgun (WGS) entry which is preliminary data.</text>
</comment>
<name>A0A196S9H6_BLAHN</name>
<keyword evidence="10" id="KW-0675">Receptor</keyword>
<gene>
    <name evidence="12" type="ORF">AV274_5640</name>
</gene>
<dbReference type="GO" id="GO:0005789">
    <property type="term" value="C:endoplasmic reticulum membrane"/>
    <property type="evidence" value="ECO:0007669"/>
    <property type="project" value="UniProtKB-SubCell"/>
</dbReference>
<keyword evidence="8" id="KW-0342">GTP-binding</keyword>